<dbReference type="AlphaFoldDB" id="F9ZU56"/>
<dbReference type="EMBL" id="CP002574">
    <property type="protein sequence ID" value="AEK59678.1"/>
    <property type="molecule type" value="Genomic_DNA"/>
</dbReference>
<gene>
    <name evidence="1" type="ordered locus">Atc_m147</name>
</gene>
<dbReference type="Proteomes" id="UP000006135">
    <property type="component" value="Plasmid megaplasmid"/>
</dbReference>
<accession>F9ZU56</accession>
<name>F9ZU56_ACICS</name>
<evidence type="ECO:0000313" key="1">
    <source>
        <dbReference type="EMBL" id="AEK59678.1"/>
    </source>
</evidence>
<keyword evidence="2" id="KW-1185">Reference proteome</keyword>
<reference evidence="1 2" key="1">
    <citation type="journal article" date="2011" name="J. Genet. Genomics">
        <title>Unraveling the Acidithiobacillus caldus complete genome and its central metabolisms for carbon assimilation.</title>
        <authorList>
            <person name="You X.Y."/>
            <person name="Guo X."/>
            <person name="Zheng H.J."/>
            <person name="Zhang M.J."/>
            <person name="Liu L.J."/>
            <person name="Zhu Y.Q."/>
            <person name="Zhu B."/>
            <person name="Wang S.Y."/>
            <person name="Zhao G.P."/>
            <person name="Poetsch A."/>
            <person name="Jiang C.Y."/>
            <person name="Liu S.J."/>
        </authorList>
    </citation>
    <scope>NUCLEOTIDE SEQUENCE [LARGE SCALE GENOMIC DNA]</scope>
    <source>
        <strain evidence="1 2">SM-1</strain>
        <plasmid evidence="2">Plasmid megaplasmid</plasmid>
    </source>
</reference>
<protein>
    <submittedName>
        <fullName evidence="1">Uncharacterized protein</fullName>
    </submittedName>
</protein>
<dbReference type="HOGENOM" id="CLU_951959_0_0_6"/>
<organism evidence="1 2">
    <name type="scientific">Acidithiobacillus caldus (strain SM-1)</name>
    <dbReference type="NCBI Taxonomy" id="990288"/>
    <lineage>
        <taxon>Bacteria</taxon>
        <taxon>Pseudomonadati</taxon>
        <taxon>Pseudomonadota</taxon>
        <taxon>Acidithiobacillia</taxon>
        <taxon>Acidithiobacillales</taxon>
        <taxon>Acidithiobacillaceae</taxon>
        <taxon>Acidithiobacillus</taxon>
    </lineage>
</organism>
<geneLocation type="plasmid" evidence="1 2">
    <name>megaplasmid</name>
</geneLocation>
<proteinExistence type="predicted"/>
<dbReference type="KEGG" id="acu:Atc_m147"/>
<evidence type="ECO:0000313" key="2">
    <source>
        <dbReference type="Proteomes" id="UP000006135"/>
    </source>
</evidence>
<keyword evidence="1" id="KW-0614">Plasmid</keyword>
<sequence length="292" mass="33362">MSVTFTCKRVAAAFRNGDDIIYALGEVTYESNVYPHTRRLCTTFMGKLPQVIKTIFAIAADTCGGDLNSPDRKMTPERYIKSALNALKHPYWLDAEKAINIEENHWNKEVRQRILDTIQERGTEPLLANHYDIPQLNWYVDLPFSNEGKPYGVPCPELGYQPKKSAAIPQVDFGKVLKLRPSTENWFARIDGDGKVIGRAEWKYRIMSEYVSSIWEAELTHPGSYKKLIPAFRDYLRDLPQSDVLCVLDPGTKYYGVDEMIAKYGDGEFLLSSVDQEDLYKIYAALKSVREV</sequence>